<keyword evidence="1" id="KW-0812">Transmembrane</keyword>
<keyword evidence="1" id="KW-0472">Membrane</keyword>
<name>A0A9X2MLV2_9BACL</name>
<dbReference type="Pfam" id="PF24124">
    <property type="entry name" value="YphA"/>
    <property type="match status" value="1"/>
</dbReference>
<keyword evidence="3" id="KW-1185">Reference proteome</keyword>
<feature type="transmembrane region" description="Helical" evidence="1">
    <location>
        <begin position="90"/>
        <end position="110"/>
    </location>
</feature>
<dbReference type="Proteomes" id="UP001141950">
    <property type="component" value="Unassembled WGS sequence"/>
</dbReference>
<evidence type="ECO:0000256" key="1">
    <source>
        <dbReference type="SAM" id="Phobius"/>
    </source>
</evidence>
<proteinExistence type="predicted"/>
<comment type="caution">
    <text evidence="2">The sequence shown here is derived from an EMBL/GenBank/DDBJ whole genome shotgun (WGS) entry which is preliminary data.</text>
</comment>
<dbReference type="EMBL" id="JANIPJ010000002">
    <property type="protein sequence ID" value="MCR2803034.1"/>
    <property type="molecule type" value="Genomic_DNA"/>
</dbReference>
<protein>
    <submittedName>
        <fullName evidence="2">Uncharacterized protein</fullName>
    </submittedName>
</protein>
<dbReference type="RefSeq" id="WP_257442973.1">
    <property type="nucleotide sequence ID" value="NZ_JANIPJ010000002.1"/>
</dbReference>
<organism evidence="2 3">
    <name type="scientific">Paenibacillus soyae</name>
    <dbReference type="NCBI Taxonomy" id="2969249"/>
    <lineage>
        <taxon>Bacteria</taxon>
        <taxon>Bacillati</taxon>
        <taxon>Bacillota</taxon>
        <taxon>Bacilli</taxon>
        <taxon>Bacillales</taxon>
        <taxon>Paenibacillaceae</taxon>
        <taxon>Paenibacillus</taxon>
    </lineage>
</organism>
<reference evidence="2" key="1">
    <citation type="submission" date="2022-08" db="EMBL/GenBank/DDBJ databases">
        <title>The genomic sequence of strain Paenibacillus sp. SCIV0701.</title>
        <authorList>
            <person name="Zhao H."/>
        </authorList>
    </citation>
    <scope>NUCLEOTIDE SEQUENCE</scope>
    <source>
        <strain evidence="2">SCIV0701</strain>
    </source>
</reference>
<dbReference type="AlphaFoldDB" id="A0A9X2MLV2"/>
<evidence type="ECO:0000313" key="3">
    <source>
        <dbReference type="Proteomes" id="UP001141950"/>
    </source>
</evidence>
<accession>A0A9X2MLV2</accession>
<dbReference type="InterPro" id="IPR014617">
    <property type="entry name" value="YphA_Bacsu"/>
</dbReference>
<sequence>MTMIPGYVCALLLLIVSILWATGWKAAFAPRVSTSWTIAVLGIIAILLMFPLWITPIARLAEIKIHAAVCVLLLCGSGSFWRRPAHGQRLYILSCAIMLAIVWGSARSLYSHESMFYFVHPDWDAPLLSGILCGAFTSDIRHQFSIVVWGAAVSEAVQWFLMERGTSPLYLIGEWAWWDGVAVALCAAVLFTAVSRAARTGIVKLGAVWLRQLRGGKS</sequence>
<gene>
    <name evidence="2" type="ORF">NQZ67_03980</name>
</gene>
<keyword evidence="1" id="KW-1133">Transmembrane helix</keyword>
<feature type="transmembrane region" description="Helical" evidence="1">
    <location>
        <begin position="175"/>
        <end position="194"/>
    </location>
</feature>
<evidence type="ECO:0000313" key="2">
    <source>
        <dbReference type="EMBL" id="MCR2803034.1"/>
    </source>
</evidence>
<feature type="transmembrane region" description="Helical" evidence="1">
    <location>
        <begin position="35"/>
        <end position="54"/>
    </location>
</feature>